<dbReference type="EMBL" id="JACAGK010000026">
    <property type="protein sequence ID" value="MDM1048662.1"/>
    <property type="molecule type" value="Genomic_DNA"/>
</dbReference>
<proteinExistence type="predicted"/>
<dbReference type="Proteomes" id="UP001170954">
    <property type="component" value="Unassembled WGS sequence"/>
</dbReference>
<sequence>MIKTFKSTFLLFAVIGFSWTSITSCSDDDEVVIPKLSDSGAKTELASLTVPPNKKVFFDFKTNSVQDSAKSMVNLSGMYGSNLKNSRDDVYSMGYFDMENTSVEKLTLKDILAAKITATNEFSIDASSAGAPAKGATWIIYDFKNNHAVYPTPNRYIVMYKGKALNDMAEELYVINAGKITAAQGTADYNINVKKFIK</sequence>
<dbReference type="PROSITE" id="PS51257">
    <property type="entry name" value="PROKAR_LIPOPROTEIN"/>
    <property type="match status" value="1"/>
</dbReference>
<accession>A0ABT7NN62</accession>
<comment type="caution">
    <text evidence="1">The sequence shown here is derived from an EMBL/GenBank/DDBJ whole genome shotgun (WGS) entry which is preliminary data.</text>
</comment>
<reference evidence="1" key="1">
    <citation type="submission" date="2020-06" db="EMBL/GenBank/DDBJ databases">
        <authorList>
            <person name="Dong N."/>
        </authorList>
    </citation>
    <scope>NUCLEOTIDE SEQUENCE</scope>
    <source>
        <strain evidence="1">R1692</strain>
    </source>
</reference>
<name>A0ABT7NN62_9SPHI</name>
<protein>
    <submittedName>
        <fullName evidence="1">Uncharacterized protein</fullName>
    </submittedName>
</protein>
<gene>
    <name evidence="1" type="ORF">HX018_10465</name>
</gene>
<dbReference type="RefSeq" id="WP_286651379.1">
    <property type="nucleotide sequence ID" value="NZ_JACAGK010000026.1"/>
</dbReference>
<evidence type="ECO:0000313" key="1">
    <source>
        <dbReference type="EMBL" id="MDM1048662.1"/>
    </source>
</evidence>
<keyword evidence="2" id="KW-1185">Reference proteome</keyword>
<reference evidence="1" key="2">
    <citation type="journal article" date="2022" name="Sci. Total Environ.">
        <title>Prevalence, transmission, and molecular epidemiology of tet(X)-positive bacteria among humans, animals, and environmental niches in China: An epidemiological, and genomic-based study.</title>
        <authorList>
            <person name="Dong N."/>
            <person name="Zeng Y."/>
            <person name="Cai C."/>
            <person name="Sun C."/>
            <person name="Lu J."/>
            <person name="Liu C."/>
            <person name="Zhou H."/>
            <person name="Sun Q."/>
            <person name="Shu L."/>
            <person name="Wang H."/>
            <person name="Wang Y."/>
            <person name="Wang S."/>
            <person name="Wu C."/>
            <person name="Chan E.W."/>
            <person name="Chen G."/>
            <person name="Shen Z."/>
            <person name="Chen S."/>
            <person name="Zhang R."/>
        </authorList>
    </citation>
    <scope>NUCLEOTIDE SEQUENCE</scope>
    <source>
        <strain evidence="1">R1692</strain>
    </source>
</reference>
<organism evidence="1 2">
    <name type="scientific">Sphingobacterium hotanense</name>
    <dbReference type="NCBI Taxonomy" id="649196"/>
    <lineage>
        <taxon>Bacteria</taxon>
        <taxon>Pseudomonadati</taxon>
        <taxon>Bacteroidota</taxon>
        <taxon>Sphingobacteriia</taxon>
        <taxon>Sphingobacteriales</taxon>
        <taxon>Sphingobacteriaceae</taxon>
        <taxon>Sphingobacterium</taxon>
    </lineage>
</organism>
<evidence type="ECO:0000313" key="2">
    <source>
        <dbReference type="Proteomes" id="UP001170954"/>
    </source>
</evidence>